<keyword evidence="8" id="KW-0902">Two-component regulatory system</keyword>
<evidence type="ECO:0000256" key="8">
    <source>
        <dbReference type="ARBA" id="ARBA00023012"/>
    </source>
</evidence>
<dbReference type="PANTHER" id="PTHR45228:SF9">
    <property type="entry name" value="3'3'-CGAMP-SPECIFIC PHOSPHODIESTERASE 2"/>
    <property type="match status" value="1"/>
</dbReference>
<dbReference type="PATRIC" id="fig|1447256.3.peg.712"/>
<dbReference type="Proteomes" id="UP000035514">
    <property type="component" value="Unassembled WGS sequence"/>
</dbReference>
<evidence type="ECO:0000256" key="4">
    <source>
        <dbReference type="ARBA" id="ARBA00022741"/>
    </source>
</evidence>
<evidence type="ECO:0000313" key="13">
    <source>
        <dbReference type="EMBL" id="KLE01271.1"/>
    </source>
</evidence>
<dbReference type="SUPFAM" id="SSF103190">
    <property type="entry name" value="Sensory domain-like"/>
    <property type="match status" value="1"/>
</dbReference>
<dbReference type="SMART" id="SM00091">
    <property type="entry name" value="PAS"/>
    <property type="match status" value="1"/>
</dbReference>
<dbReference type="Pfam" id="PF14827">
    <property type="entry name" value="dCache_3"/>
    <property type="match status" value="1"/>
</dbReference>
<evidence type="ECO:0000256" key="5">
    <source>
        <dbReference type="ARBA" id="ARBA00022777"/>
    </source>
</evidence>
<dbReference type="NCBIfam" id="TIGR00229">
    <property type="entry name" value="sensory_box"/>
    <property type="match status" value="1"/>
</dbReference>
<dbReference type="FunFam" id="1.10.3210.10:FF:000018">
    <property type="entry name" value="Two-component system response regulator"/>
    <property type="match status" value="1"/>
</dbReference>
<dbReference type="CDD" id="cd00077">
    <property type="entry name" value="HDc"/>
    <property type="match status" value="1"/>
</dbReference>
<dbReference type="AlphaFoldDB" id="A0A0G9K4A8"/>
<keyword evidence="9" id="KW-0472">Membrane</keyword>
<dbReference type="InterPro" id="IPR035965">
    <property type="entry name" value="PAS-like_dom_sf"/>
</dbReference>
<dbReference type="GO" id="GO:0009214">
    <property type="term" value="P:cyclic nucleotide catabolic process"/>
    <property type="evidence" value="ECO:0007669"/>
    <property type="project" value="UniProtKB-ARBA"/>
</dbReference>
<keyword evidence="6" id="KW-0378">Hydrolase</keyword>
<evidence type="ECO:0000256" key="1">
    <source>
        <dbReference type="ARBA" id="ARBA00004370"/>
    </source>
</evidence>
<dbReference type="PROSITE" id="PS51832">
    <property type="entry name" value="HD_GYP"/>
    <property type="match status" value="1"/>
</dbReference>
<dbReference type="SMART" id="SM00086">
    <property type="entry name" value="PAC"/>
    <property type="match status" value="1"/>
</dbReference>
<dbReference type="SMART" id="SM00471">
    <property type="entry name" value="HDc"/>
    <property type="match status" value="1"/>
</dbReference>
<keyword evidence="3" id="KW-0808">Transferase</keyword>
<dbReference type="PANTHER" id="PTHR45228">
    <property type="entry name" value="CYCLIC DI-GMP PHOSPHODIESTERASE TM_0186-RELATED"/>
    <property type="match status" value="1"/>
</dbReference>
<dbReference type="InterPro" id="IPR001610">
    <property type="entry name" value="PAC"/>
</dbReference>
<evidence type="ECO:0000259" key="11">
    <source>
        <dbReference type="PROSITE" id="PS50113"/>
    </source>
</evidence>
<dbReference type="InterPro" id="IPR003607">
    <property type="entry name" value="HD/PDEase_dom"/>
</dbReference>
<dbReference type="PROSITE" id="PS50113">
    <property type="entry name" value="PAC"/>
    <property type="match status" value="1"/>
</dbReference>
<feature type="domain" description="PAS" evidence="10">
    <location>
        <begin position="330"/>
        <end position="402"/>
    </location>
</feature>
<dbReference type="InterPro" id="IPR013767">
    <property type="entry name" value="PAS_fold"/>
</dbReference>
<dbReference type="EMBL" id="JAIQ01000070">
    <property type="protein sequence ID" value="KLE01271.1"/>
    <property type="molecule type" value="Genomic_DNA"/>
</dbReference>
<dbReference type="SUPFAM" id="SSF55785">
    <property type="entry name" value="PYP-like sensor domain (PAS domain)"/>
    <property type="match status" value="1"/>
</dbReference>
<reference evidence="13 14" key="1">
    <citation type="submission" date="2014-01" db="EMBL/GenBank/DDBJ databases">
        <title>Development of a Comparative Genomic Fingerprinting Assay for High Resolution Genotyping of Arcobacter butzleri.</title>
        <authorList>
            <person name="Webb A.L."/>
            <person name="Inglis G.D."/>
            <person name="Kruczkiewicz P."/>
            <person name="Selinger L.B."/>
            <person name="Taboada E.N."/>
        </authorList>
    </citation>
    <scope>NUCLEOTIDE SEQUENCE [LARGE SCALE GENOMIC DNA]</scope>
    <source>
        <strain evidence="13 14">L348</strain>
    </source>
</reference>
<dbReference type="SUPFAM" id="SSF109604">
    <property type="entry name" value="HD-domain/PDEase-like"/>
    <property type="match status" value="1"/>
</dbReference>
<gene>
    <name evidence="13" type="ORF">AA20_03685</name>
</gene>
<keyword evidence="9" id="KW-0812">Transmembrane</keyword>
<comment type="subcellular location">
    <subcellularLocation>
        <location evidence="1">Membrane</location>
    </subcellularLocation>
</comment>
<dbReference type="GO" id="GO:0006355">
    <property type="term" value="P:regulation of DNA-templated transcription"/>
    <property type="evidence" value="ECO:0007669"/>
    <property type="project" value="InterPro"/>
</dbReference>
<dbReference type="InterPro" id="IPR000700">
    <property type="entry name" value="PAS-assoc_C"/>
</dbReference>
<organism evidence="13 14">
    <name type="scientific">Aliarcobacter butzleri L348</name>
    <dbReference type="NCBI Taxonomy" id="1447256"/>
    <lineage>
        <taxon>Bacteria</taxon>
        <taxon>Pseudomonadati</taxon>
        <taxon>Campylobacterota</taxon>
        <taxon>Epsilonproteobacteria</taxon>
        <taxon>Campylobacterales</taxon>
        <taxon>Arcobacteraceae</taxon>
        <taxon>Aliarcobacter</taxon>
    </lineage>
</organism>
<feature type="domain" description="PAC" evidence="11">
    <location>
        <begin position="405"/>
        <end position="457"/>
    </location>
</feature>
<evidence type="ECO:0000256" key="2">
    <source>
        <dbReference type="ARBA" id="ARBA00022553"/>
    </source>
</evidence>
<dbReference type="GO" id="GO:0000160">
    <property type="term" value="P:phosphorelay signal transduction system"/>
    <property type="evidence" value="ECO:0007669"/>
    <property type="project" value="UniProtKB-KW"/>
</dbReference>
<feature type="transmembrane region" description="Helical" evidence="9">
    <location>
        <begin position="289"/>
        <end position="309"/>
    </location>
</feature>
<feature type="domain" description="HD-GYP" evidence="12">
    <location>
        <begin position="451"/>
        <end position="647"/>
    </location>
</feature>
<dbReference type="InterPro" id="IPR029151">
    <property type="entry name" value="Sensor-like_sf"/>
</dbReference>
<evidence type="ECO:0000313" key="14">
    <source>
        <dbReference type="Proteomes" id="UP000035514"/>
    </source>
</evidence>
<dbReference type="GO" id="GO:0005524">
    <property type="term" value="F:ATP binding"/>
    <property type="evidence" value="ECO:0007669"/>
    <property type="project" value="UniProtKB-KW"/>
</dbReference>
<keyword evidence="7" id="KW-0067">ATP-binding</keyword>
<dbReference type="InterPro" id="IPR052020">
    <property type="entry name" value="Cyclic_di-GMP/3'3'-cGAMP_PDE"/>
</dbReference>
<keyword evidence="2" id="KW-0597">Phosphoprotein</keyword>
<evidence type="ECO:0000256" key="3">
    <source>
        <dbReference type="ARBA" id="ARBA00022679"/>
    </source>
</evidence>
<dbReference type="Pfam" id="PF00989">
    <property type="entry name" value="PAS"/>
    <property type="match status" value="1"/>
</dbReference>
<dbReference type="InterPro" id="IPR000014">
    <property type="entry name" value="PAS"/>
</dbReference>
<dbReference type="CDD" id="cd00130">
    <property type="entry name" value="PAS"/>
    <property type="match status" value="1"/>
</dbReference>
<comment type="caution">
    <text evidence="13">The sequence shown here is derived from an EMBL/GenBank/DDBJ whole genome shotgun (WGS) entry which is preliminary data.</text>
</comment>
<dbReference type="RefSeq" id="WP_020847811.1">
    <property type="nucleotide sequence ID" value="NZ_JAIQ01000070.1"/>
</dbReference>
<dbReference type="Gene3D" id="3.30.450.20">
    <property type="entry name" value="PAS domain"/>
    <property type="match status" value="2"/>
</dbReference>
<dbReference type="GO" id="GO:0016301">
    <property type="term" value="F:kinase activity"/>
    <property type="evidence" value="ECO:0007669"/>
    <property type="project" value="UniProtKB-KW"/>
</dbReference>
<dbReference type="PROSITE" id="PS50112">
    <property type="entry name" value="PAS"/>
    <property type="match status" value="1"/>
</dbReference>
<dbReference type="Pfam" id="PF13487">
    <property type="entry name" value="HD_5"/>
    <property type="match status" value="1"/>
</dbReference>
<evidence type="ECO:0000256" key="9">
    <source>
        <dbReference type="SAM" id="Phobius"/>
    </source>
</evidence>
<accession>A0A0G9K4A8</accession>
<evidence type="ECO:0000256" key="7">
    <source>
        <dbReference type="ARBA" id="ARBA00022840"/>
    </source>
</evidence>
<dbReference type="GO" id="GO:0004112">
    <property type="term" value="F:cyclic-nucleotide phosphodiesterase activity"/>
    <property type="evidence" value="ECO:0007669"/>
    <property type="project" value="UniProtKB-ARBA"/>
</dbReference>
<dbReference type="InterPro" id="IPR037522">
    <property type="entry name" value="HD_GYP_dom"/>
</dbReference>
<dbReference type="InterPro" id="IPR029150">
    <property type="entry name" value="dCache_3"/>
</dbReference>
<name>A0A0G9K4A8_9BACT</name>
<evidence type="ECO:0000259" key="10">
    <source>
        <dbReference type="PROSITE" id="PS50112"/>
    </source>
</evidence>
<keyword evidence="9" id="KW-1133">Transmembrane helix</keyword>
<proteinExistence type="predicted"/>
<sequence>MKNILYFCFVFFILLLLSYKLYYEPEIKNLTNQIYLNKSLEIKELLKEEIKNKKKRTFALTYLISQDKKIISALENKDNSLISSYKNIIEEMGNHNEFKHLWLHVIDKNGHSFYRSWSDDVGEDVTSARVDVVSMIKNPRTIEDISTGKYDISFKTMIPLYDDKKNFMGIVELISKFNSVAQNLKEKNIEPLIIVDKNYSKNITHPFSNLFINDYYVANENASKDLMEMVKKEGIEKFLDLKGYMIFHKYLVTTYEIKDINNNDMGFFIFLFSEKNINKSAISEFKTAYLSKVIIFMVISSLLFLYLLNKAYTKTLKVRLKEQTSQMMLQEEELKSLYEIYDKNVIFSVTDLKGVITHASSAFCKISGYEKEELIGKPHNIIRHPETSKETFRKMWEEIQKENKFTTELKNLRKDGTYYWVIAEIEPKYDKKGNHIGYFAVREDITANKEIEEIQKEIIFTMGSIAESRSKETSEHIERVAKYTELIALELGLEPKEAKMLKLASPMHDIGKIAIPDYILNKPAKLTPEEFEIVKTHTIKGYEMLNLSERPLLKTAAIIALTHHEKYDGTGYPKGLKGEEIPLYGRITAIADVFDALAHERCYKKAWRVDKIVEYIKEERGKHFDPKLVDLFFENFDKILEIKKNYQ</sequence>
<protein>
    <submittedName>
        <fullName evidence="13">Response regulator receiver</fullName>
    </submittedName>
</protein>
<dbReference type="Gene3D" id="1.10.3210.10">
    <property type="entry name" value="Hypothetical protein af1432"/>
    <property type="match status" value="1"/>
</dbReference>
<keyword evidence="4" id="KW-0547">Nucleotide-binding</keyword>
<evidence type="ECO:0000259" key="12">
    <source>
        <dbReference type="PROSITE" id="PS51832"/>
    </source>
</evidence>
<dbReference type="GO" id="GO:0016020">
    <property type="term" value="C:membrane"/>
    <property type="evidence" value="ECO:0007669"/>
    <property type="project" value="UniProtKB-SubCell"/>
</dbReference>
<evidence type="ECO:0000256" key="6">
    <source>
        <dbReference type="ARBA" id="ARBA00022801"/>
    </source>
</evidence>
<keyword evidence="5" id="KW-0418">Kinase</keyword>